<evidence type="ECO:0000313" key="10">
    <source>
        <dbReference type="EMBL" id="HJF44843.1"/>
    </source>
</evidence>
<dbReference type="SMART" id="SM00382">
    <property type="entry name" value="AAA"/>
    <property type="match status" value="1"/>
</dbReference>
<dbReference type="GO" id="GO:0016887">
    <property type="term" value="F:ATP hydrolysis activity"/>
    <property type="evidence" value="ECO:0007669"/>
    <property type="project" value="InterPro"/>
</dbReference>
<dbReference type="InterPro" id="IPR039421">
    <property type="entry name" value="Type_1_exporter"/>
</dbReference>
<dbReference type="GO" id="GO:0005886">
    <property type="term" value="C:plasma membrane"/>
    <property type="evidence" value="ECO:0007669"/>
    <property type="project" value="UniProtKB-SubCell"/>
</dbReference>
<comment type="caution">
    <text evidence="10">The sequence shown here is derived from an EMBL/GenBank/DDBJ whole genome shotgun (WGS) entry which is preliminary data.</text>
</comment>
<reference evidence="10" key="1">
    <citation type="journal article" date="2021" name="PeerJ">
        <title>Extensive microbial diversity within the chicken gut microbiome revealed by metagenomics and culture.</title>
        <authorList>
            <person name="Gilroy R."/>
            <person name="Ravi A."/>
            <person name="Getino M."/>
            <person name="Pursley I."/>
            <person name="Horton D.L."/>
            <person name="Alikhan N.F."/>
            <person name="Baker D."/>
            <person name="Gharbi K."/>
            <person name="Hall N."/>
            <person name="Watson M."/>
            <person name="Adriaenssens E.M."/>
            <person name="Foster-Nyarko E."/>
            <person name="Jarju S."/>
            <person name="Secka A."/>
            <person name="Antonio M."/>
            <person name="Oren A."/>
            <person name="Chaudhuri R.R."/>
            <person name="La Ragione R."/>
            <person name="Hildebrand F."/>
            <person name="Pallen M.J."/>
        </authorList>
    </citation>
    <scope>NUCLEOTIDE SEQUENCE</scope>
    <source>
        <strain evidence="10">CHK124-7917</strain>
    </source>
</reference>
<dbReference type="InterPro" id="IPR027417">
    <property type="entry name" value="P-loop_NTPase"/>
</dbReference>
<accession>A0A921KL09</accession>
<keyword evidence="4 10" id="KW-0067">ATP-binding</keyword>
<evidence type="ECO:0000256" key="3">
    <source>
        <dbReference type="ARBA" id="ARBA00022741"/>
    </source>
</evidence>
<dbReference type="InterPro" id="IPR003593">
    <property type="entry name" value="AAA+_ATPase"/>
</dbReference>
<dbReference type="Pfam" id="PF00005">
    <property type="entry name" value="ABC_tran"/>
    <property type="match status" value="1"/>
</dbReference>
<feature type="transmembrane region" description="Helical" evidence="8">
    <location>
        <begin position="35"/>
        <end position="65"/>
    </location>
</feature>
<dbReference type="PROSITE" id="PS50893">
    <property type="entry name" value="ABC_TRANSPORTER_2"/>
    <property type="match status" value="1"/>
</dbReference>
<dbReference type="SUPFAM" id="SSF90123">
    <property type="entry name" value="ABC transporter transmembrane region"/>
    <property type="match status" value="1"/>
</dbReference>
<feature type="transmembrane region" description="Helical" evidence="8">
    <location>
        <begin position="71"/>
        <end position="90"/>
    </location>
</feature>
<sequence>MRESEAAGVAQRRYGLGDNVALLLRWMARICGPRALAVSVLDVVVGVAQPFLAAALPSVVVAALTSGAEPLAALALVAGAAALLQALVVLKTWAGAKSNWNYMLTRVWGGFDLCRDALAADYRYIEGDEAHKKLDLATRAFFNDNSMGVEEALRRLFAALTGALGMVAYAVTIGVRVTWLLVPLVLLTAASIAANRRANEKGYAVMDDEFAASEAFEYLRRQALDPANGKDIRLYRMAAWFRRAFAQVIEKNVVLRNVEYGAFERAEYVAAACALVRDGVSYAALIALLFAGAIDLPAFLLLAGMVSGFGTWMQTAFDSLSELTIQLRHVSTYRDVHEDCRPTARGTAPAPNPGHAHEICLDHVSFSYDGRADALCDLTLTIRPGEKIALVGVNGAGKTTLVKLLCGLYRPTSGTVYLDGVDMASIDPTSLWREFSVVFQDCFPFSFNVADNVTCAAGEKDVDAARLAACLAQADLAEKVASLPHGADTYLGQDVDPEGVSLSGGETQRLMLARALYKGAPVVLLDEPTAALDPLAERQMYERYDELTHGRTSVFISHRLSSTRFCERILFLEGGRVTEQGTHDELMAAGGGYARMFETQARYYEDDPIGDRTLLAHGPDGPKVSCPQLGHEGGDDDAE</sequence>
<dbReference type="AlphaFoldDB" id="A0A921KL09"/>
<dbReference type="PANTHER" id="PTHR24221">
    <property type="entry name" value="ATP-BINDING CASSETTE SUB-FAMILY B"/>
    <property type="match status" value="1"/>
</dbReference>
<gene>
    <name evidence="10" type="ORF">K8U72_03555</name>
</gene>
<name>A0A921KL09_9ACTN</name>
<proteinExistence type="predicted"/>
<organism evidence="10 11">
    <name type="scientific">Thermophilibacter provencensis</name>
    <dbReference type="NCBI Taxonomy" id="1852386"/>
    <lineage>
        <taxon>Bacteria</taxon>
        <taxon>Bacillati</taxon>
        <taxon>Actinomycetota</taxon>
        <taxon>Coriobacteriia</taxon>
        <taxon>Coriobacteriales</taxon>
        <taxon>Atopobiaceae</taxon>
        <taxon>Thermophilibacter</taxon>
    </lineage>
</organism>
<feature type="transmembrane region" description="Helical" evidence="8">
    <location>
        <begin position="285"/>
        <end position="313"/>
    </location>
</feature>
<feature type="region of interest" description="Disordered" evidence="7">
    <location>
        <begin position="611"/>
        <end position="639"/>
    </location>
</feature>
<dbReference type="PANTHER" id="PTHR24221:SF654">
    <property type="entry name" value="ATP-BINDING CASSETTE SUB-FAMILY B MEMBER 6"/>
    <property type="match status" value="1"/>
</dbReference>
<evidence type="ECO:0000256" key="8">
    <source>
        <dbReference type="SAM" id="Phobius"/>
    </source>
</evidence>
<evidence type="ECO:0000313" key="11">
    <source>
        <dbReference type="Proteomes" id="UP000697330"/>
    </source>
</evidence>
<reference evidence="10" key="2">
    <citation type="submission" date="2021-09" db="EMBL/GenBank/DDBJ databases">
        <authorList>
            <person name="Gilroy R."/>
        </authorList>
    </citation>
    <scope>NUCLEOTIDE SEQUENCE</scope>
    <source>
        <strain evidence="10">CHK124-7917</strain>
    </source>
</reference>
<dbReference type="RefSeq" id="WP_129583952.1">
    <property type="nucleotide sequence ID" value="NZ_DYWQ01000054.1"/>
</dbReference>
<protein>
    <submittedName>
        <fullName evidence="10">ABC transporter ATP-binding protein/permease</fullName>
    </submittedName>
</protein>
<feature type="transmembrane region" description="Helical" evidence="8">
    <location>
        <begin position="177"/>
        <end position="194"/>
    </location>
</feature>
<dbReference type="GO" id="GO:0034040">
    <property type="term" value="F:ATPase-coupled lipid transmembrane transporter activity"/>
    <property type="evidence" value="ECO:0007669"/>
    <property type="project" value="TreeGrafter"/>
</dbReference>
<dbReference type="SUPFAM" id="SSF52540">
    <property type="entry name" value="P-loop containing nucleoside triphosphate hydrolases"/>
    <property type="match status" value="1"/>
</dbReference>
<dbReference type="InterPro" id="IPR036640">
    <property type="entry name" value="ABC1_TM_sf"/>
</dbReference>
<evidence type="ECO:0000256" key="4">
    <source>
        <dbReference type="ARBA" id="ARBA00022840"/>
    </source>
</evidence>
<evidence type="ECO:0000256" key="5">
    <source>
        <dbReference type="ARBA" id="ARBA00022989"/>
    </source>
</evidence>
<dbReference type="Proteomes" id="UP000697330">
    <property type="component" value="Unassembled WGS sequence"/>
</dbReference>
<dbReference type="Gene3D" id="3.40.50.300">
    <property type="entry name" value="P-loop containing nucleotide triphosphate hydrolases"/>
    <property type="match status" value="1"/>
</dbReference>
<comment type="subcellular location">
    <subcellularLocation>
        <location evidence="1">Cell membrane</location>
        <topology evidence="1">Multi-pass membrane protein</topology>
    </subcellularLocation>
</comment>
<keyword evidence="3" id="KW-0547">Nucleotide-binding</keyword>
<dbReference type="OrthoDB" id="9806127at2"/>
<evidence type="ECO:0000256" key="2">
    <source>
        <dbReference type="ARBA" id="ARBA00022692"/>
    </source>
</evidence>
<evidence type="ECO:0000259" key="9">
    <source>
        <dbReference type="PROSITE" id="PS50893"/>
    </source>
</evidence>
<dbReference type="GO" id="GO:0005524">
    <property type="term" value="F:ATP binding"/>
    <property type="evidence" value="ECO:0007669"/>
    <property type="project" value="UniProtKB-KW"/>
</dbReference>
<keyword evidence="6 8" id="KW-0472">Membrane</keyword>
<evidence type="ECO:0000256" key="1">
    <source>
        <dbReference type="ARBA" id="ARBA00004651"/>
    </source>
</evidence>
<evidence type="ECO:0000256" key="6">
    <source>
        <dbReference type="ARBA" id="ARBA00023136"/>
    </source>
</evidence>
<keyword evidence="2 8" id="KW-0812">Transmembrane</keyword>
<evidence type="ECO:0000256" key="7">
    <source>
        <dbReference type="SAM" id="MobiDB-lite"/>
    </source>
</evidence>
<keyword evidence="5 8" id="KW-1133">Transmembrane helix</keyword>
<dbReference type="EMBL" id="DYWQ01000054">
    <property type="protein sequence ID" value="HJF44843.1"/>
    <property type="molecule type" value="Genomic_DNA"/>
</dbReference>
<dbReference type="InterPro" id="IPR003439">
    <property type="entry name" value="ABC_transporter-like_ATP-bd"/>
</dbReference>
<feature type="transmembrane region" description="Helical" evidence="8">
    <location>
        <begin position="152"/>
        <end position="171"/>
    </location>
</feature>
<feature type="domain" description="ABC transporter" evidence="9">
    <location>
        <begin position="359"/>
        <end position="599"/>
    </location>
</feature>